<dbReference type="UniPathway" id="UPA00143"/>
<dbReference type="OMA" id="HATVWKN"/>
<dbReference type="InterPro" id="IPR045210">
    <property type="entry name" value="RING-Ubox_PUB"/>
</dbReference>
<dbReference type="GO" id="GO:0061630">
    <property type="term" value="F:ubiquitin protein ligase activity"/>
    <property type="evidence" value="ECO:0007669"/>
    <property type="project" value="UniProtKB-UniRule"/>
</dbReference>
<dbReference type="InterPro" id="IPR058678">
    <property type="entry name" value="ARM_PUB"/>
</dbReference>
<keyword evidence="3 5" id="KW-0808">Transferase</keyword>
<comment type="pathway">
    <text evidence="2 5">Protein modification; protein ubiquitination.</text>
</comment>
<keyword evidence="4 5" id="KW-0833">Ubl conjugation pathway</keyword>
<dbReference type="SUPFAM" id="SSF48371">
    <property type="entry name" value="ARM repeat"/>
    <property type="match status" value="1"/>
</dbReference>
<accession>A0A0K9PX81</accession>
<dbReference type="GO" id="GO:0016567">
    <property type="term" value="P:protein ubiquitination"/>
    <property type="evidence" value="ECO:0007669"/>
    <property type="project" value="UniProtKB-UniRule"/>
</dbReference>
<dbReference type="SMART" id="SM00504">
    <property type="entry name" value="Ubox"/>
    <property type="match status" value="1"/>
</dbReference>
<dbReference type="Gene3D" id="1.25.10.10">
    <property type="entry name" value="Leucine-rich Repeat Variant"/>
    <property type="match status" value="1"/>
</dbReference>
<feature type="domain" description="U-box" evidence="6">
    <location>
        <begin position="8"/>
        <end position="85"/>
    </location>
</feature>
<sequence>MEKIAILDIPSYFLCPISFQIMKDPVTLTTGITYDRQEIEKWVFSDKHFTCPMTNQKLSESDIEITPNHTLRRLIQSWCGKNASQGVERIPTPMPPVDRLVIGRILCDAGKSTGDGALRKLREIFGYSEWNRHCGRNAGAADVLVTIVRKKLINDHEDDVDQVCEVALSILNALNLSKGTLRDLVENHSDIVTLITRLLKRFSGDDNYNNNCQLACRSHAIFLLKSILTETNSTPVVLFQNISSLEYSDLLAEMVTVLRYSRTTTSKSVTKASLRVIGELCQNGRNRVQAVKAGAVKVLVDILLDFPEKKVCEMAVVILDNLCGCAEGREQLVGHPGGVAVVGKKIGRVSGLVTDRGVRILYMVAKRTATAALVSEMMELGVVSKLCAVLYLECCGKTKERVREILRLHSKAWSKSRCVIPHLITSNMY</sequence>
<dbReference type="SUPFAM" id="SSF57850">
    <property type="entry name" value="RING/U-box"/>
    <property type="match status" value="1"/>
</dbReference>
<comment type="function">
    <text evidence="5">Functions as an E3 ubiquitin ligase.</text>
</comment>
<evidence type="ECO:0000256" key="5">
    <source>
        <dbReference type="RuleBase" id="RU369093"/>
    </source>
</evidence>
<name>A0A0K9PX81_ZOSMR</name>
<keyword evidence="8" id="KW-1185">Reference proteome</keyword>
<dbReference type="PANTHER" id="PTHR22849:SF132">
    <property type="entry name" value="E3 UBIQUITIN-PROTEIN LIGASE PUB23"/>
    <property type="match status" value="1"/>
</dbReference>
<evidence type="ECO:0000259" key="6">
    <source>
        <dbReference type="PROSITE" id="PS51698"/>
    </source>
</evidence>
<dbReference type="AlphaFoldDB" id="A0A0K9PX81"/>
<evidence type="ECO:0000256" key="3">
    <source>
        <dbReference type="ARBA" id="ARBA00022679"/>
    </source>
</evidence>
<dbReference type="PROSITE" id="PS51698">
    <property type="entry name" value="U_BOX"/>
    <property type="match status" value="1"/>
</dbReference>
<dbReference type="InterPro" id="IPR013083">
    <property type="entry name" value="Znf_RING/FYVE/PHD"/>
</dbReference>
<evidence type="ECO:0000256" key="1">
    <source>
        <dbReference type="ARBA" id="ARBA00000900"/>
    </source>
</evidence>
<dbReference type="InterPro" id="IPR045185">
    <property type="entry name" value="PUB22/23/24-like"/>
</dbReference>
<organism evidence="7 8">
    <name type="scientific">Zostera marina</name>
    <name type="common">Eelgrass</name>
    <dbReference type="NCBI Taxonomy" id="29655"/>
    <lineage>
        <taxon>Eukaryota</taxon>
        <taxon>Viridiplantae</taxon>
        <taxon>Streptophyta</taxon>
        <taxon>Embryophyta</taxon>
        <taxon>Tracheophyta</taxon>
        <taxon>Spermatophyta</taxon>
        <taxon>Magnoliopsida</taxon>
        <taxon>Liliopsida</taxon>
        <taxon>Zosteraceae</taxon>
        <taxon>Zostera</taxon>
    </lineage>
</organism>
<proteinExistence type="predicted"/>
<dbReference type="STRING" id="29655.A0A0K9PX81"/>
<protein>
    <recommendedName>
        <fullName evidence="5 6">U-box domain-containing protein</fullName>
        <ecNumber evidence="5">2.3.2.27</ecNumber>
    </recommendedName>
    <alternativeName>
        <fullName evidence="5">RING-type E3 ubiquitin transferase PUB</fullName>
    </alternativeName>
</protein>
<comment type="caution">
    <text evidence="7">The sequence shown here is derived from an EMBL/GenBank/DDBJ whole genome shotgun (WGS) entry which is preliminary data.</text>
</comment>
<dbReference type="CDD" id="cd16664">
    <property type="entry name" value="RING-Ubox_PUB"/>
    <property type="match status" value="1"/>
</dbReference>
<dbReference type="EC" id="2.3.2.27" evidence="5"/>
<reference evidence="8" key="1">
    <citation type="journal article" date="2016" name="Nature">
        <title>The genome of the seagrass Zostera marina reveals angiosperm adaptation to the sea.</title>
        <authorList>
            <person name="Olsen J.L."/>
            <person name="Rouze P."/>
            <person name="Verhelst B."/>
            <person name="Lin Y.-C."/>
            <person name="Bayer T."/>
            <person name="Collen J."/>
            <person name="Dattolo E."/>
            <person name="De Paoli E."/>
            <person name="Dittami S."/>
            <person name="Maumus F."/>
            <person name="Michel G."/>
            <person name="Kersting A."/>
            <person name="Lauritano C."/>
            <person name="Lohaus R."/>
            <person name="Toepel M."/>
            <person name="Tonon T."/>
            <person name="Vanneste K."/>
            <person name="Amirebrahimi M."/>
            <person name="Brakel J."/>
            <person name="Bostroem C."/>
            <person name="Chovatia M."/>
            <person name="Grimwood J."/>
            <person name="Jenkins J.W."/>
            <person name="Jueterbock A."/>
            <person name="Mraz A."/>
            <person name="Stam W.T."/>
            <person name="Tice H."/>
            <person name="Bornberg-Bauer E."/>
            <person name="Green P.J."/>
            <person name="Pearson G.A."/>
            <person name="Procaccini G."/>
            <person name="Duarte C.M."/>
            <person name="Schmutz J."/>
            <person name="Reusch T.B.H."/>
            <person name="Van de Peer Y."/>
        </authorList>
    </citation>
    <scope>NUCLEOTIDE SEQUENCE [LARGE SCALE GENOMIC DNA]</scope>
    <source>
        <strain evidence="8">cv. Finnish</strain>
    </source>
</reference>
<dbReference type="Gene3D" id="3.30.40.10">
    <property type="entry name" value="Zinc/RING finger domain, C3HC4 (zinc finger)"/>
    <property type="match status" value="1"/>
</dbReference>
<dbReference type="InterPro" id="IPR011989">
    <property type="entry name" value="ARM-like"/>
</dbReference>
<gene>
    <name evidence="7" type="ORF">ZOSMA_146G00240</name>
</gene>
<evidence type="ECO:0000256" key="2">
    <source>
        <dbReference type="ARBA" id="ARBA00004906"/>
    </source>
</evidence>
<evidence type="ECO:0000256" key="4">
    <source>
        <dbReference type="ARBA" id="ARBA00022786"/>
    </source>
</evidence>
<dbReference type="Pfam" id="PF04564">
    <property type="entry name" value="U-box"/>
    <property type="match status" value="1"/>
</dbReference>
<dbReference type="EMBL" id="LFYR01000569">
    <property type="protein sequence ID" value="KMZ73549.1"/>
    <property type="molecule type" value="Genomic_DNA"/>
</dbReference>
<dbReference type="Pfam" id="PF25598">
    <property type="entry name" value="ARM_PUB"/>
    <property type="match status" value="1"/>
</dbReference>
<dbReference type="Proteomes" id="UP000036987">
    <property type="component" value="Unassembled WGS sequence"/>
</dbReference>
<comment type="catalytic activity">
    <reaction evidence="1 5">
        <text>S-ubiquitinyl-[E2 ubiquitin-conjugating enzyme]-L-cysteine + [acceptor protein]-L-lysine = [E2 ubiquitin-conjugating enzyme]-L-cysteine + N(6)-ubiquitinyl-[acceptor protein]-L-lysine.</text>
        <dbReference type="EC" id="2.3.2.27"/>
    </reaction>
</comment>
<dbReference type="PANTHER" id="PTHR22849">
    <property type="entry name" value="WDSAM1 PROTEIN"/>
    <property type="match status" value="1"/>
</dbReference>
<evidence type="ECO:0000313" key="7">
    <source>
        <dbReference type="EMBL" id="KMZ73549.1"/>
    </source>
</evidence>
<evidence type="ECO:0000313" key="8">
    <source>
        <dbReference type="Proteomes" id="UP000036987"/>
    </source>
</evidence>
<dbReference type="InterPro" id="IPR016024">
    <property type="entry name" value="ARM-type_fold"/>
</dbReference>
<dbReference type="OrthoDB" id="10064100at2759"/>
<dbReference type="InterPro" id="IPR003613">
    <property type="entry name" value="Ubox_domain"/>
</dbReference>